<dbReference type="Proteomes" id="UP000228934">
    <property type="component" value="Unassembled WGS sequence"/>
</dbReference>
<keyword evidence="3" id="KW-1185">Reference proteome</keyword>
<name>A0A2G9QJ70_AQUCT</name>
<evidence type="ECO:0000313" key="2">
    <source>
        <dbReference type="EMBL" id="PIO15606.1"/>
    </source>
</evidence>
<dbReference type="Gene3D" id="3.40.30.10">
    <property type="entry name" value="Glutaredoxin"/>
    <property type="match status" value="1"/>
</dbReference>
<dbReference type="InterPro" id="IPR036249">
    <property type="entry name" value="Thioredoxin-like_sf"/>
</dbReference>
<evidence type="ECO:0008006" key="4">
    <source>
        <dbReference type="Google" id="ProtNLM"/>
    </source>
</evidence>
<evidence type="ECO:0000313" key="3">
    <source>
        <dbReference type="Proteomes" id="UP000228934"/>
    </source>
</evidence>
<feature type="region of interest" description="Disordered" evidence="1">
    <location>
        <begin position="90"/>
        <end position="145"/>
    </location>
</feature>
<dbReference type="PANTHER" id="PTHR14684">
    <property type="entry name" value="THIOREDOXIN DOMAIN-CONTAINING PROTEIN 15"/>
    <property type="match status" value="1"/>
</dbReference>
<feature type="non-terminal residue" evidence="2">
    <location>
        <position position="224"/>
    </location>
</feature>
<dbReference type="PANTHER" id="PTHR14684:SF2">
    <property type="entry name" value="THIOREDOXIN DOMAIN-CONTAINING PROTEIN 15"/>
    <property type="match status" value="1"/>
</dbReference>
<feature type="compositionally biased region" description="Polar residues" evidence="1">
    <location>
        <begin position="100"/>
        <end position="109"/>
    </location>
</feature>
<organism evidence="2 3">
    <name type="scientific">Aquarana catesbeiana</name>
    <name type="common">American bullfrog</name>
    <name type="synonym">Rana catesbeiana</name>
    <dbReference type="NCBI Taxonomy" id="8400"/>
    <lineage>
        <taxon>Eukaryota</taxon>
        <taxon>Metazoa</taxon>
        <taxon>Chordata</taxon>
        <taxon>Craniata</taxon>
        <taxon>Vertebrata</taxon>
        <taxon>Euteleostomi</taxon>
        <taxon>Amphibia</taxon>
        <taxon>Batrachia</taxon>
        <taxon>Anura</taxon>
        <taxon>Neobatrachia</taxon>
        <taxon>Ranoidea</taxon>
        <taxon>Ranidae</taxon>
        <taxon>Aquarana</taxon>
    </lineage>
</organism>
<evidence type="ECO:0000256" key="1">
    <source>
        <dbReference type="SAM" id="MobiDB-lite"/>
    </source>
</evidence>
<dbReference type="GO" id="GO:0060271">
    <property type="term" value="P:cilium assembly"/>
    <property type="evidence" value="ECO:0007669"/>
    <property type="project" value="TreeGrafter"/>
</dbReference>
<dbReference type="SUPFAM" id="SSF52833">
    <property type="entry name" value="Thioredoxin-like"/>
    <property type="match status" value="1"/>
</dbReference>
<dbReference type="GO" id="GO:0005929">
    <property type="term" value="C:cilium"/>
    <property type="evidence" value="ECO:0007669"/>
    <property type="project" value="TreeGrafter"/>
</dbReference>
<reference evidence="3" key="1">
    <citation type="journal article" date="2017" name="Nat. Commun.">
        <title>The North American bullfrog draft genome provides insight into hormonal regulation of long noncoding RNA.</title>
        <authorList>
            <person name="Hammond S.A."/>
            <person name="Warren R.L."/>
            <person name="Vandervalk B.P."/>
            <person name="Kucuk E."/>
            <person name="Khan H."/>
            <person name="Gibb E.A."/>
            <person name="Pandoh P."/>
            <person name="Kirk H."/>
            <person name="Zhao Y."/>
            <person name="Jones M."/>
            <person name="Mungall A.J."/>
            <person name="Coope R."/>
            <person name="Pleasance S."/>
            <person name="Moore R.A."/>
            <person name="Holt R.A."/>
            <person name="Round J.M."/>
            <person name="Ohora S."/>
            <person name="Walle B.V."/>
            <person name="Veldhoen N."/>
            <person name="Helbing C.C."/>
            <person name="Birol I."/>
        </authorList>
    </citation>
    <scope>NUCLEOTIDE SEQUENCE [LARGE SCALE GENOMIC DNA]</scope>
</reference>
<gene>
    <name evidence="2" type="ORF">AB205_0005900</name>
</gene>
<feature type="compositionally biased region" description="Polar residues" evidence="1">
    <location>
        <begin position="120"/>
        <end position="142"/>
    </location>
</feature>
<accession>A0A2G9QJ70</accession>
<dbReference type="OrthoDB" id="1899781at2759"/>
<protein>
    <recommendedName>
        <fullName evidence="4">Thioredoxin domain-containing protein</fullName>
    </recommendedName>
</protein>
<sequence length="224" mass="24904">MVTHVYNFYSGNYNEDLYSEDDNDTEVGHNVDAIAESVNSERVGVSETVQYKTAEIADAMQSSDIQTDPAVLFSMVPKKMDKVVMETSDDVYETQKSEGECSTNECPHSTSDDQLKTKRQNTASDTSNTEQIKTEESNSTDGNKPLKVNCVERNITGMDNFTLQVLNVSQDLMELLNPNSSECTMVLFFTPWCSFSAALAPHFNALPRAFPTLHFLALDASQHS</sequence>
<dbReference type="EMBL" id="KV974552">
    <property type="protein sequence ID" value="PIO15606.1"/>
    <property type="molecule type" value="Genomic_DNA"/>
</dbReference>
<dbReference type="AlphaFoldDB" id="A0A2G9QJ70"/>
<proteinExistence type="predicted"/>
<dbReference type="InterPro" id="IPR042418">
    <property type="entry name" value="TXNDC15"/>
</dbReference>